<evidence type="ECO:0000256" key="3">
    <source>
        <dbReference type="ARBA" id="ARBA00022448"/>
    </source>
</evidence>
<dbReference type="GO" id="GO:0015280">
    <property type="term" value="F:ligand-gated sodium channel activity"/>
    <property type="evidence" value="ECO:0007669"/>
    <property type="project" value="TreeGrafter"/>
</dbReference>
<protein>
    <submittedName>
        <fullName evidence="14">Uncharacterized protein</fullName>
    </submittedName>
</protein>
<evidence type="ECO:0000256" key="8">
    <source>
        <dbReference type="ARBA" id="ARBA00023065"/>
    </source>
</evidence>
<dbReference type="PANTHER" id="PTHR11690:SF288">
    <property type="entry name" value="AMILORIDE-SENSITIVE NA+ CHANNEL-RELATED"/>
    <property type="match status" value="1"/>
</dbReference>
<keyword evidence="9 13" id="KW-0472">Membrane</keyword>
<evidence type="ECO:0000256" key="6">
    <source>
        <dbReference type="ARBA" id="ARBA00022989"/>
    </source>
</evidence>
<dbReference type="Pfam" id="PF00858">
    <property type="entry name" value="ASC"/>
    <property type="match status" value="2"/>
</dbReference>
<dbReference type="GO" id="GO:0005886">
    <property type="term" value="C:plasma membrane"/>
    <property type="evidence" value="ECO:0007669"/>
    <property type="project" value="TreeGrafter"/>
</dbReference>
<dbReference type="EMBL" id="OU895879">
    <property type="protein sequence ID" value="CAG9808827.1"/>
    <property type="molecule type" value="Genomic_DNA"/>
</dbReference>
<evidence type="ECO:0000313" key="15">
    <source>
        <dbReference type="Proteomes" id="UP001153620"/>
    </source>
</evidence>
<keyword evidence="7" id="KW-0915">Sodium</keyword>
<dbReference type="PANTHER" id="PTHR11690">
    <property type="entry name" value="AMILORIDE-SENSITIVE SODIUM CHANNEL-RELATED"/>
    <property type="match status" value="1"/>
</dbReference>
<dbReference type="InterPro" id="IPR001873">
    <property type="entry name" value="ENaC"/>
</dbReference>
<evidence type="ECO:0000256" key="12">
    <source>
        <dbReference type="RuleBase" id="RU000679"/>
    </source>
</evidence>
<feature type="transmembrane region" description="Helical" evidence="13">
    <location>
        <begin position="472"/>
        <end position="498"/>
    </location>
</feature>
<evidence type="ECO:0000256" key="9">
    <source>
        <dbReference type="ARBA" id="ARBA00023136"/>
    </source>
</evidence>
<name>A0A9N9S3K7_9DIPT</name>
<evidence type="ECO:0000256" key="5">
    <source>
        <dbReference type="ARBA" id="ARBA00022692"/>
    </source>
</evidence>
<comment type="similarity">
    <text evidence="2 12">Belongs to the amiloride-sensitive sodium channel (TC 1.A.6) family.</text>
</comment>
<sequence length="1002" mass="116720">MKFDVQKYFKISTIHGFCYISRQYHIVERIFWTIALACSVVCSLFLISTFVIKLLDLPTIVYLSDKAVPISAVDFPAVTICPDFLPYHPYDFNSQHYRYEKHTAKVIKYGTQEYLNETTDENKIGIKIYTKILNGIEKGELDIHKFGLKLLKRLQVVDMITNQGLFAKINLSIPNDDFLSIINEFSKEFLKSASELNVFWMEDQKQYVSEILTSEGLCLTFNIAFSKDLLQLKRTSNDFHCQLFHLKYFSDSSDLVPPKTLPRKISSSFSGLQMKFDVIKMLFDDIFERNPHSLVFYIHDPYELPSSNSKMFNLDATQRTKITIDAELNTIDDSIVDYTPIERNCYLDSEKRLKFFKKYTIANCIQECLTDFMIKSCGCAEFFMIRNVTTRICSASEEECYLSARNGFLSSQSDCGCLSPCNHIKYKLESNQMDLDRYNYYTEEKKLELNMSFKKDNINHFIHKQLYDVLDLLSYAGGLLGLFAGFSLLSFIELIYWFTVRAIMKNFHQSTRVHPFNENQDSQRNFMNFKHVAQDFLKNSSIHGLRYISKRKIIDKIFWSILIGGSTILGLLMISKTNEKIPNSHIISYDDSLKFKGNVIFPAITIIPEITIHNDFHKMFMMFGDEDQNERVAIKMKNQTYKNDVIRLFSKFCTCFKNCVPIEYFDDELFHDFTSDAKKLMQSEPETVWFQAQFSTFNEIINPVYAEIRTQLAMGYTFNIIDTNKLLNFKSINQEFQYFKNVTTKAPDNIIKTARNISVRKGTGAILKMKLKSHKLNSTEGLCKLMGLLIHDIDALPTFFKRDDIMSIAPGRLDVEVIPEIIKTDIDMKKIDSSVRKCYFDGEKSLKYFNKYSQKNCIIECLTNFTLSMCNCTDPSQPFEIENFCHQDFYDHNIYCPSQAVQKFESQENVENSCECIPTCDSITYHVKYSYKFAKDDDEIEINLRLNSEDAILFRRYQLFTFSDVVSYVGGLLGLLAGISMLSIVEFFYYFFIRVLIDIYRF</sequence>
<feature type="transmembrane region" description="Helical" evidence="13">
    <location>
        <begin position="557"/>
        <end position="575"/>
    </location>
</feature>
<keyword evidence="15" id="KW-1185">Reference proteome</keyword>
<evidence type="ECO:0000256" key="7">
    <source>
        <dbReference type="ARBA" id="ARBA00023053"/>
    </source>
</evidence>
<keyword evidence="10 12" id="KW-0739">Sodium transport</keyword>
<proteinExistence type="inferred from homology"/>
<reference evidence="14" key="1">
    <citation type="submission" date="2022-01" db="EMBL/GenBank/DDBJ databases">
        <authorList>
            <person name="King R."/>
        </authorList>
    </citation>
    <scope>NUCLEOTIDE SEQUENCE</scope>
</reference>
<keyword evidence="4 12" id="KW-0894">Sodium channel</keyword>
<evidence type="ECO:0000256" key="2">
    <source>
        <dbReference type="ARBA" id="ARBA00007193"/>
    </source>
</evidence>
<feature type="transmembrane region" description="Helical" evidence="13">
    <location>
        <begin position="965"/>
        <end position="992"/>
    </location>
</feature>
<feature type="transmembrane region" description="Helical" evidence="13">
    <location>
        <begin position="30"/>
        <end position="52"/>
    </location>
</feature>
<dbReference type="AlphaFoldDB" id="A0A9N9S3K7"/>
<accession>A0A9N9S3K7</accession>
<keyword evidence="5 12" id="KW-0812">Transmembrane</keyword>
<evidence type="ECO:0000256" key="11">
    <source>
        <dbReference type="ARBA" id="ARBA00023303"/>
    </source>
</evidence>
<organism evidence="14 15">
    <name type="scientific">Chironomus riparius</name>
    <dbReference type="NCBI Taxonomy" id="315576"/>
    <lineage>
        <taxon>Eukaryota</taxon>
        <taxon>Metazoa</taxon>
        <taxon>Ecdysozoa</taxon>
        <taxon>Arthropoda</taxon>
        <taxon>Hexapoda</taxon>
        <taxon>Insecta</taxon>
        <taxon>Pterygota</taxon>
        <taxon>Neoptera</taxon>
        <taxon>Endopterygota</taxon>
        <taxon>Diptera</taxon>
        <taxon>Nematocera</taxon>
        <taxon>Chironomoidea</taxon>
        <taxon>Chironomidae</taxon>
        <taxon>Chironominae</taxon>
        <taxon>Chironomus</taxon>
    </lineage>
</organism>
<evidence type="ECO:0000256" key="13">
    <source>
        <dbReference type="SAM" id="Phobius"/>
    </source>
</evidence>
<evidence type="ECO:0000313" key="14">
    <source>
        <dbReference type="EMBL" id="CAG9808827.1"/>
    </source>
</evidence>
<keyword evidence="3 12" id="KW-0813">Transport</keyword>
<keyword evidence="8 12" id="KW-0406">Ion transport</keyword>
<keyword evidence="11 12" id="KW-0407">Ion channel</keyword>
<evidence type="ECO:0000256" key="10">
    <source>
        <dbReference type="ARBA" id="ARBA00023201"/>
    </source>
</evidence>
<comment type="subcellular location">
    <subcellularLocation>
        <location evidence="1">Membrane</location>
        <topology evidence="1">Multi-pass membrane protein</topology>
    </subcellularLocation>
</comment>
<dbReference type="Proteomes" id="UP001153620">
    <property type="component" value="Chromosome 3"/>
</dbReference>
<gene>
    <name evidence="14" type="ORF">CHIRRI_LOCUS11663</name>
</gene>
<dbReference type="OrthoDB" id="6502088at2759"/>
<keyword evidence="6 13" id="KW-1133">Transmembrane helix</keyword>
<dbReference type="Gene3D" id="1.10.287.820">
    <property type="entry name" value="Acid-sensing ion channel domain"/>
    <property type="match status" value="2"/>
</dbReference>
<dbReference type="Gene3D" id="1.10.287.770">
    <property type="entry name" value="YojJ-like"/>
    <property type="match status" value="2"/>
</dbReference>
<evidence type="ECO:0000256" key="1">
    <source>
        <dbReference type="ARBA" id="ARBA00004141"/>
    </source>
</evidence>
<evidence type="ECO:0000256" key="4">
    <source>
        <dbReference type="ARBA" id="ARBA00022461"/>
    </source>
</evidence>
<reference evidence="14" key="2">
    <citation type="submission" date="2022-10" db="EMBL/GenBank/DDBJ databases">
        <authorList>
            <consortium name="ENA_rothamsted_submissions"/>
            <consortium name="culmorum"/>
            <person name="King R."/>
        </authorList>
    </citation>
    <scope>NUCLEOTIDE SEQUENCE</scope>
</reference>